<keyword evidence="1" id="KW-1133">Transmembrane helix</keyword>
<evidence type="ECO:0000259" key="2">
    <source>
        <dbReference type="Pfam" id="PF07331"/>
    </source>
</evidence>
<organism evidence="3 4">
    <name type="scientific">Anaerosporomusa subterranea</name>
    <dbReference type="NCBI Taxonomy" id="1794912"/>
    <lineage>
        <taxon>Bacteria</taxon>
        <taxon>Bacillati</taxon>
        <taxon>Bacillota</taxon>
        <taxon>Negativicutes</taxon>
        <taxon>Acetonemataceae</taxon>
        <taxon>Anaerosporomusa</taxon>
    </lineage>
</organism>
<feature type="transmembrane region" description="Helical" evidence="1">
    <location>
        <begin position="110"/>
        <end position="130"/>
    </location>
</feature>
<sequence>MADKLITLSVMLGSIIYLFEARQLTFGSLGSPKSGFLPMLAGAAALLLSLAIFISQLRSAKKETQEPVDWTKFIFVIIGLLFYVTILTNIGYFAATLILLLYLFKVADTAGWLVPLLLATTSSIAFYLLFARYLAIPLP</sequence>
<gene>
    <name evidence="3" type="ORF">AXX12_12365</name>
</gene>
<name>A0A154BNJ6_ANASB</name>
<dbReference type="EMBL" id="LSGP01000023">
    <property type="protein sequence ID" value="KYZ75502.1"/>
    <property type="molecule type" value="Genomic_DNA"/>
</dbReference>
<feature type="transmembrane region" description="Helical" evidence="1">
    <location>
        <begin position="37"/>
        <end position="54"/>
    </location>
</feature>
<keyword evidence="1" id="KW-0472">Membrane</keyword>
<dbReference type="InterPro" id="IPR009936">
    <property type="entry name" value="DUF1468"/>
</dbReference>
<feature type="domain" description="DUF1468" evidence="2">
    <location>
        <begin position="10"/>
        <end position="139"/>
    </location>
</feature>
<dbReference type="Proteomes" id="UP000076268">
    <property type="component" value="Unassembled WGS sequence"/>
</dbReference>
<keyword evidence="4" id="KW-1185">Reference proteome</keyword>
<evidence type="ECO:0000313" key="3">
    <source>
        <dbReference type="EMBL" id="KYZ75502.1"/>
    </source>
</evidence>
<proteinExistence type="predicted"/>
<evidence type="ECO:0000313" key="4">
    <source>
        <dbReference type="Proteomes" id="UP000076268"/>
    </source>
</evidence>
<protein>
    <submittedName>
        <fullName evidence="3">Transporter</fullName>
    </submittedName>
</protein>
<accession>A0A154BNJ6</accession>
<dbReference type="OrthoDB" id="1683461at2"/>
<comment type="caution">
    <text evidence="3">The sequence shown here is derived from an EMBL/GenBank/DDBJ whole genome shotgun (WGS) entry which is preliminary data.</text>
</comment>
<dbReference type="STRING" id="1794912.AXX12_12365"/>
<reference evidence="3 4" key="1">
    <citation type="submission" date="2016-02" db="EMBL/GenBank/DDBJ databases">
        <title>Anaerosporomusa subterraneum gen. nov., sp. nov., a spore-forming obligate anaerobe isolated from saprolite.</title>
        <authorList>
            <person name="Choi J.K."/>
            <person name="Shah M."/>
            <person name="Yee N."/>
        </authorList>
    </citation>
    <scope>NUCLEOTIDE SEQUENCE [LARGE SCALE GENOMIC DNA]</scope>
    <source>
        <strain evidence="3 4">RU4</strain>
    </source>
</reference>
<dbReference type="RefSeq" id="WP_066244148.1">
    <property type="nucleotide sequence ID" value="NZ_LSGP01000023.1"/>
</dbReference>
<dbReference type="Pfam" id="PF07331">
    <property type="entry name" value="TctB"/>
    <property type="match status" value="1"/>
</dbReference>
<evidence type="ECO:0000256" key="1">
    <source>
        <dbReference type="SAM" id="Phobius"/>
    </source>
</evidence>
<dbReference type="AlphaFoldDB" id="A0A154BNJ6"/>
<keyword evidence="1" id="KW-0812">Transmembrane</keyword>
<feature type="transmembrane region" description="Helical" evidence="1">
    <location>
        <begin position="74"/>
        <end position="104"/>
    </location>
</feature>